<dbReference type="PROSITE" id="PS50235">
    <property type="entry name" value="USP_3"/>
    <property type="match status" value="1"/>
</dbReference>
<dbReference type="Proteomes" id="UP000001542">
    <property type="component" value="Unassembled WGS sequence"/>
</dbReference>
<evidence type="ECO:0000259" key="1">
    <source>
        <dbReference type="PROSITE" id="PS50235"/>
    </source>
</evidence>
<dbReference type="InterPro" id="IPR001394">
    <property type="entry name" value="Peptidase_C19_UCH"/>
</dbReference>
<dbReference type="EMBL" id="DS120172">
    <property type="protein sequence ID" value="EAX79343.1"/>
    <property type="molecule type" value="Genomic_DNA"/>
</dbReference>
<dbReference type="GO" id="GO:0016579">
    <property type="term" value="P:protein deubiquitination"/>
    <property type="evidence" value="ECO:0007669"/>
    <property type="project" value="InterPro"/>
</dbReference>
<dbReference type="PANTHER" id="PTHR24006">
    <property type="entry name" value="UBIQUITIN CARBOXYL-TERMINAL HYDROLASE"/>
    <property type="match status" value="1"/>
</dbReference>
<reference evidence="2" key="2">
    <citation type="journal article" date="2007" name="Science">
        <title>Draft genome sequence of the sexually transmitted pathogen Trichomonas vaginalis.</title>
        <authorList>
            <person name="Carlton J.M."/>
            <person name="Hirt R.P."/>
            <person name="Silva J.C."/>
            <person name="Delcher A.L."/>
            <person name="Schatz M."/>
            <person name="Zhao Q."/>
            <person name="Wortman J.R."/>
            <person name="Bidwell S.L."/>
            <person name="Alsmark U.C.M."/>
            <person name="Besteiro S."/>
            <person name="Sicheritz-Ponten T."/>
            <person name="Noel C.J."/>
            <person name="Dacks J.B."/>
            <person name="Foster P.G."/>
            <person name="Simillion C."/>
            <person name="Van de Peer Y."/>
            <person name="Miranda-Saavedra D."/>
            <person name="Barton G.J."/>
            <person name="Westrop G.D."/>
            <person name="Mueller S."/>
            <person name="Dessi D."/>
            <person name="Fiori P.L."/>
            <person name="Ren Q."/>
            <person name="Paulsen I."/>
            <person name="Zhang H."/>
            <person name="Bastida-Corcuera F.D."/>
            <person name="Simoes-Barbosa A."/>
            <person name="Brown M.T."/>
            <person name="Hayes R.D."/>
            <person name="Mukherjee M."/>
            <person name="Okumura C.Y."/>
            <person name="Schneider R."/>
            <person name="Smith A.J."/>
            <person name="Vanacova S."/>
            <person name="Villalvazo M."/>
            <person name="Haas B.J."/>
            <person name="Pertea M."/>
            <person name="Feldblyum T.V."/>
            <person name="Utterback T.R."/>
            <person name="Shu C.L."/>
            <person name="Osoegawa K."/>
            <person name="de Jong P.J."/>
            <person name="Hrdy I."/>
            <person name="Horvathova L."/>
            <person name="Zubacova Z."/>
            <person name="Dolezal P."/>
            <person name="Malik S.B."/>
            <person name="Logsdon J.M. Jr."/>
            <person name="Henze K."/>
            <person name="Gupta A."/>
            <person name="Wang C.C."/>
            <person name="Dunne R.L."/>
            <person name="Upcroft J.A."/>
            <person name="Upcroft P."/>
            <person name="White O."/>
            <person name="Salzberg S.L."/>
            <person name="Tang P."/>
            <person name="Chiu C.-H."/>
            <person name="Lee Y.-S."/>
            <person name="Embley T.M."/>
            <person name="Coombs G.H."/>
            <person name="Mottram J.C."/>
            <person name="Tachezy J."/>
            <person name="Fraser-Liggett C.M."/>
            <person name="Johnson P.J."/>
        </authorList>
    </citation>
    <scope>NUCLEOTIDE SEQUENCE [LARGE SCALE GENOMIC DNA]</scope>
    <source>
        <strain evidence="2">G3</strain>
    </source>
</reference>
<sequence>MFIGRTQPHTFVPDINLTNIQSQEFMSFIFTLEKDTTLIDEIVEYTKTKEIDEYVENGVTYKASQRLTLLELPPILLIGINRRKFFYNQNHQLEYKKIDWKFVFEETIDLKQFICIDSQADDQTPETQFSFYGCILHIGGANSGHYISIMAVNGNYFLFNDDRVAYIFSGPLDSEMNFYDHISDGIVKENIQKRCVLLMYVRNDQIIQNFTPIFHCDVPDNIIEQIHWPQNLFEKVLTTYHNANE</sequence>
<dbReference type="GO" id="GO:0004843">
    <property type="term" value="F:cysteine-type deubiquitinase activity"/>
    <property type="evidence" value="ECO:0007669"/>
    <property type="project" value="InterPro"/>
</dbReference>
<dbReference type="InterPro" id="IPR038765">
    <property type="entry name" value="Papain-like_cys_pep_sf"/>
</dbReference>
<dbReference type="InParanoid" id="A2GU24"/>
<dbReference type="Pfam" id="PF00443">
    <property type="entry name" value="UCH"/>
    <property type="match status" value="1"/>
</dbReference>
<accession>A2GU24</accession>
<dbReference type="InterPro" id="IPR050164">
    <property type="entry name" value="Peptidase_C19"/>
</dbReference>
<dbReference type="AlphaFoldDB" id="A2GU24"/>
<dbReference type="eggNOG" id="KOG1863">
    <property type="taxonomic scope" value="Eukaryota"/>
</dbReference>
<dbReference type="RefSeq" id="XP_001292273.1">
    <property type="nucleotide sequence ID" value="XM_001292272.1"/>
</dbReference>
<dbReference type="InterPro" id="IPR028889">
    <property type="entry name" value="USP"/>
</dbReference>
<dbReference type="VEuPathDB" id="TrichDB:TVAG_393810"/>
<reference evidence="2" key="1">
    <citation type="submission" date="2006-10" db="EMBL/GenBank/DDBJ databases">
        <authorList>
            <person name="Amadeo P."/>
            <person name="Zhao Q."/>
            <person name="Wortman J."/>
            <person name="Fraser-Liggett C."/>
            <person name="Carlton J."/>
        </authorList>
    </citation>
    <scope>NUCLEOTIDE SEQUENCE</scope>
    <source>
        <strain evidence="2">G3</strain>
    </source>
</reference>
<dbReference type="STRING" id="5722.A2GU24"/>
<dbReference type="CDD" id="cd02257">
    <property type="entry name" value="Peptidase_C19"/>
    <property type="match status" value="1"/>
</dbReference>
<name>A2GU24_TRIV3</name>
<dbReference type="SMR" id="A2GU24"/>
<feature type="domain" description="USP" evidence="1">
    <location>
        <begin position="1"/>
        <end position="203"/>
    </location>
</feature>
<gene>
    <name evidence="2" type="ORF">TVAG_393810</name>
</gene>
<protein>
    <recommendedName>
        <fullName evidence="1">USP domain-containing protein</fullName>
    </recommendedName>
</protein>
<dbReference type="Gene3D" id="3.90.70.10">
    <property type="entry name" value="Cysteine proteinases"/>
    <property type="match status" value="1"/>
</dbReference>
<evidence type="ECO:0000313" key="3">
    <source>
        <dbReference type="Proteomes" id="UP000001542"/>
    </source>
</evidence>
<dbReference type="SUPFAM" id="SSF54001">
    <property type="entry name" value="Cysteine proteinases"/>
    <property type="match status" value="1"/>
</dbReference>
<dbReference type="VEuPathDB" id="TrichDB:TVAGG3_0717070"/>
<organism evidence="2 3">
    <name type="scientific">Trichomonas vaginalis (strain ATCC PRA-98 / G3)</name>
    <dbReference type="NCBI Taxonomy" id="412133"/>
    <lineage>
        <taxon>Eukaryota</taxon>
        <taxon>Metamonada</taxon>
        <taxon>Parabasalia</taxon>
        <taxon>Trichomonadida</taxon>
        <taxon>Trichomonadidae</taxon>
        <taxon>Trichomonas</taxon>
    </lineage>
</organism>
<dbReference type="PANTHER" id="PTHR24006:SF747">
    <property type="entry name" value="UBIQUITIN CARBOXYL-TERMINAL HYDROLASE 20"/>
    <property type="match status" value="1"/>
</dbReference>
<dbReference type="KEGG" id="tva:4736779"/>
<keyword evidence="3" id="KW-1185">Reference proteome</keyword>
<proteinExistence type="predicted"/>
<evidence type="ECO:0000313" key="2">
    <source>
        <dbReference type="EMBL" id="EAX79343.1"/>
    </source>
</evidence>